<proteinExistence type="inferred from homology"/>
<keyword evidence="10" id="KW-1185">Reference proteome</keyword>
<evidence type="ECO:0000259" key="8">
    <source>
        <dbReference type="PROSITE" id="PS50250"/>
    </source>
</evidence>
<organism evidence="9 10">
    <name type="scientific">Dimorphilus gyrociliatus</name>
    <dbReference type="NCBI Taxonomy" id="2664684"/>
    <lineage>
        <taxon>Eukaryota</taxon>
        <taxon>Metazoa</taxon>
        <taxon>Spiralia</taxon>
        <taxon>Lophotrochozoa</taxon>
        <taxon>Annelida</taxon>
        <taxon>Polychaeta</taxon>
        <taxon>Polychaeta incertae sedis</taxon>
        <taxon>Dinophilidae</taxon>
        <taxon>Dimorphilus</taxon>
    </lineage>
</organism>
<dbReference type="PROSITE" id="PS50250">
    <property type="entry name" value="PCI"/>
    <property type="match status" value="1"/>
</dbReference>
<name>A0A7I8W228_9ANNE</name>
<feature type="domain" description="PCI" evidence="8">
    <location>
        <begin position="210"/>
        <end position="372"/>
    </location>
</feature>
<dbReference type="SUPFAM" id="SSF46785">
    <property type="entry name" value="Winged helix' DNA-binding domain"/>
    <property type="match status" value="1"/>
</dbReference>
<dbReference type="Pfam" id="PF01399">
    <property type="entry name" value="PCI"/>
    <property type="match status" value="1"/>
</dbReference>
<evidence type="ECO:0000313" key="9">
    <source>
        <dbReference type="EMBL" id="CAD5122598.1"/>
    </source>
</evidence>
<dbReference type="Pfam" id="PF18420">
    <property type="entry name" value="CSN4_RPN5_eIF3a"/>
    <property type="match status" value="1"/>
</dbReference>
<dbReference type="SMART" id="SM00088">
    <property type="entry name" value="PINT"/>
    <property type="match status" value="1"/>
</dbReference>
<dbReference type="GO" id="GO:0005829">
    <property type="term" value="C:cytosol"/>
    <property type="evidence" value="ECO:0007669"/>
    <property type="project" value="TreeGrafter"/>
</dbReference>
<dbReference type="OrthoDB" id="295656at2759"/>
<gene>
    <name evidence="9" type="ORF">DGYR_LOCUS10396</name>
</gene>
<dbReference type="InterPro" id="IPR054559">
    <property type="entry name" value="PSMD12-CSN4-like_N"/>
</dbReference>
<dbReference type="SUPFAM" id="SSF48452">
    <property type="entry name" value="TPR-like"/>
    <property type="match status" value="1"/>
</dbReference>
<dbReference type="Gene3D" id="1.10.10.10">
    <property type="entry name" value="Winged helix-like DNA-binding domain superfamily/Winged helix DNA-binding domain"/>
    <property type="match status" value="1"/>
</dbReference>
<comment type="caution">
    <text evidence="9">The sequence shown here is derived from an EMBL/GenBank/DDBJ whole genome shotgun (WGS) entry which is preliminary data.</text>
</comment>
<evidence type="ECO:0000256" key="6">
    <source>
        <dbReference type="ARBA" id="ARBA00022790"/>
    </source>
</evidence>
<dbReference type="AlphaFoldDB" id="A0A7I8W228"/>
<comment type="similarity">
    <text evidence="3">Belongs to the CSN4 family.</text>
</comment>
<dbReference type="InterPro" id="IPR036390">
    <property type="entry name" value="WH_DNA-bd_sf"/>
</dbReference>
<evidence type="ECO:0000256" key="2">
    <source>
        <dbReference type="ARBA" id="ARBA00004496"/>
    </source>
</evidence>
<dbReference type="InterPro" id="IPR011990">
    <property type="entry name" value="TPR-like_helical_dom_sf"/>
</dbReference>
<evidence type="ECO:0000313" key="10">
    <source>
        <dbReference type="Proteomes" id="UP000549394"/>
    </source>
</evidence>
<reference evidence="9 10" key="1">
    <citation type="submission" date="2020-08" db="EMBL/GenBank/DDBJ databases">
        <authorList>
            <person name="Hejnol A."/>
        </authorList>
    </citation>
    <scope>NUCLEOTIDE SEQUENCE [LARGE SCALE GENOMIC DNA]</scope>
</reference>
<dbReference type="GO" id="GO:0008180">
    <property type="term" value="C:COP9 signalosome"/>
    <property type="evidence" value="ECO:0007669"/>
    <property type="project" value="UniProtKB-KW"/>
</dbReference>
<keyword evidence="5" id="KW-0963">Cytoplasm</keyword>
<dbReference type="Pfam" id="PF22241">
    <property type="entry name" value="PSMD12-CSN4_N"/>
    <property type="match status" value="1"/>
</dbReference>
<keyword evidence="7" id="KW-0539">Nucleus</keyword>
<evidence type="ECO:0000256" key="7">
    <source>
        <dbReference type="ARBA" id="ARBA00023242"/>
    </source>
</evidence>
<protein>
    <recommendedName>
        <fullName evidence="4">COP9 signalosome complex subunit 4</fullName>
    </recommendedName>
</protein>
<dbReference type="Proteomes" id="UP000549394">
    <property type="component" value="Unassembled WGS sequence"/>
</dbReference>
<comment type="subcellular location">
    <subcellularLocation>
        <location evidence="2">Cytoplasm</location>
    </subcellularLocation>
    <subcellularLocation>
        <location evidence="1">Nucleus</location>
    </subcellularLocation>
</comment>
<keyword evidence="6" id="KW-0736">Signalosome</keyword>
<evidence type="ECO:0000256" key="1">
    <source>
        <dbReference type="ARBA" id="ARBA00004123"/>
    </source>
</evidence>
<dbReference type="EMBL" id="CAJFCJ010000018">
    <property type="protein sequence ID" value="CAD5122598.1"/>
    <property type="molecule type" value="Genomic_DNA"/>
</dbReference>
<dbReference type="PANTHER" id="PTHR10855:SF2">
    <property type="entry name" value="COP9 SIGNALOSOME COMPLEX SUBUNIT 4"/>
    <property type="match status" value="1"/>
</dbReference>
<sequence length="413" mass="47406">MADMDSKNWKQLLHTLSNSSSSSSHKEKTDRFKAILSSILKNEEKNRTEGLKDFVDALVNENVSLVISRQLLSEFCTELKKLPDDNVITVSRYTLERLNPRVISFEEQVANIRQYLAEVYEKCGEWKSAATTLVGIPLETAQKQYSNDYKLETYLKIARLYLEDEDPGRAEQYIKRASMLVTDSSRNDLQIYYKACYAKVLDYRRKFIEAAQKYNELSYKTEVDEPERMRALRNAIVCTILAKAGQVRSRMLATLFKDERCQMFTFISILEKMHLEHIIKTTDVTEFEKLLLPHQKAVASDGGTILERAIIEHNLLSASKLYNNISFQELGALLEIDPLRAEKIASQMISEGRMNGHIDQIAMIVYFGSSDPLPSWDKQIHGLCFQVNNIIERITSAFPDWLGATIEREMANS</sequence>
<dbReference type="InterPro" id="IPR041406">
    <property type="entry name" value="CSN4_HTH"/>
</dbReference>
<dbReference type="InterPro" id="IPR000717">
    <property type="entry name" value="PCI_dom"/>
</dbReference>
<evidence type="ECO:0000256" key="4">
    <source>
        <dbReference type="ARBA" id="ARBA00014881"/>
    </source>
</evidence>
<dbReference type="Gene3D" id="1.25.40.10">
    <property type="entry name" value="Tetratricopeptide repeat domain"/>
    <property type="match status" value="1"/>
</dbReference>
<dbReference type="PANTHER" id="PTHR10855">
    <property type="entry name" value="26S PROTEASOME NON-ATPASE REGULATORY SUBUNIT 12/COP9 SIGNALOSOME COMPLEX SUBUNIT 4"/>
    <property type="match status" value="1"/>
</dbReference>
<accession>A0A7I8W228</accession>
<evidence type="ECO:0000256" key="3">
    <source>
        <dbReference type="ARBA" id="ARBA00010417"/>
    </source>
</evidence>
<evidence type="ECO:0000256" key="5">
    <source>
        <dbReference type="ARBA" id="ARBA00022490"/>
    </source>
</evidence>
<dbReference type="InterPro" id="IPR040134">
    <property type="entry name" value="PSMD12/CSN4"/>
</dbReference>
<dbReference type="InterPro" id="IPR036388">
    <property type="entry name" value="WH-like_DNA-bd_sf"/>
</dbReference>